<sequence length="442" mass="48185">MCLWAAATQAAPRRADKPAAAAGVEEDDVEVFENELDAMVVEGDGDDATPEGRPSSPRRLSLLESNVNILEQDCKVAQLFVDAAASRKDNLYLGLDISTQSTGYAVLRPSTATMSNLGGHCLSDDVSHADRPGLLREMGEANLVEWGCISGNGSDGKKGDEIDVGIIVEEVLVQVAERCVRSTGGKAPAASVTTSELEESVGSGCAVKGYKKTGDAGDDLQPEADDKGRVWVVGVEDFMRRFLPGRSNAKSIFALAQLNGIIKYACHKHLGVKANSFHPSTPRSFYSLTKNKPEGKDMKQIVHDFALSQENGALHSRYEWPLSPDGSKADASYDITDAYLIARYSWHRDVFRAVADNSAAKDRFAESFRSLHSKNLLAAEKRAIEMFINGDMPAAKGKKKLKPMTERSARNAHRKLQDARFTRAYETALMEWFQQRVLGAGL</sequence>
<evidence type="ECO:0000313" key="2">
    <source>
        <dbReference type="Proteomes" id="UP000002630"/>
    </source>
</evidence>
<dbReference type="AlphaFoldDB" id="D7FVA3"/>
<protein>
    <submittedName>
        <fullName evidence="1">Uncharacterized protein</fullName>
    </submittedName>
</protein>
<dbReference type="OrthoDB" id="69442at2759"/>
<reference evidence="1 2" key="1">
    <citation type="journal article" date="2010" name="Nature">
        <title>The Ectocarpus genome and the independent evolution of multicellularity in brown algae.</title>
        <authorList>
            <person name="Cock J.M."/>
            <person name="Sterck L."/>
            <person name="Rouze P."/>
            <person name="Scornet D."/>
            <person name="Allen A.E."/>
            <person name="Amoutzias G."/>
            <person name="Anthouard V."/>
            <person name="Artiguenave F."/>
            <person name="Aury J.M."/>
            <person name="Badger J.H."/>
            <person name="Beszteri B."/>
            <person name="Billiau K."/>
            <person name="Bonnet E."/>
            <person name="Bothwell J.H."/>
            <person name="Bowler C."/>
            <person name="Boyen C."/>
            <person name="Brownlee C."/>
            <person name="Carrano C.J."/>
            <person name="Charrier B."/>
            <person name="Cho G.Y."/>
            <person name="Coelho S.M."/>
            <person name="Collen J."/>
            <person name="Corre E."/>
            <person name="Da Silva C."/>
            <person name="Delage L."/>
            <person name="Delaroque N."/>
            <person name="Dittami S.M."/>
            <person name="Doulbeau S."/>
            <person name="Elias M."/>
            <person name="Farnham G."/>
            <person name="Gachon C.M."/>
            <person name="Gschloessl B."/>
            <person name="Heesch S."/>
            <person name="Jabbari K."/>
            <person name="Jubin C."/>
            <person name="Kawai H."/>
            <person name="Kimura K."/>
            <person name="Kloareg B."/>
            <person name="Kupper F.C."/>
            <person name="Lang D."/>
            <person name="Le Bail A."/>
            <person name="Leblanc C."/>
            <person name="Lerouge P."/>
            <person name="Lohr M."/>
            <person name="Lopez P.J."/>
            <person name="Martens C."/>
            <person name="Maumus F."/>
            <person name="Michel G."/>
            <person name="Miranda-Saavedra D."/>
            <person name="Morales J."/>
            <person name="Moreau H."/>
            <person name="Motomura T."/>
            <person name="Nagasato C."/>
            <person name="Napoli C.A."/>
            <person name="Nelson D.R."/>
            <person name="Nyvall-Collen P."/>
            <person name="Peters A.F."/>
            <person name="Pommier C."/>
            <person name="Potin P."/>
            <person name="Poulain J."/>
            <person name="Quesneville H."/>
            <person name="Read B."/>
            <person name="Rensing S.A."/>
            <person name="Ritter A."/>
            <person name="Rousvoal S."/>
            <person name="Samanta M."/>
            <person name="Samson G."/>
            <person name="Schroeder D.C."/>
            <person name="Segurens B."/>
            <person name="Strittmatter M."/>
            <person name="Tonon T."/>
            <person name="Tregear J.W."/>
            <person name="Valentin K."/>
            <person name="von Dassow P."/>
            <person name="Yamagishi T."/>
            <person name="Van de Peer Y."/>
            <person name="Wincker P."/>
        </authorList>
    </citation>
    <scope>NUCLEOTIDE SEQUENCE [LARGE SCALE GENOMIC DNA]</scope>
    <source>
        <strain evidence="2">Ec32 / CCAP1310/4</strain>
    </source>
</reference>
<organism evidence="1 2">
    <name type="scientific">Ectocarpus siliculosus</name>
    <name type="common">Brown alga</name>
    <name type="synonym">Conferva siliculosa</name>
    <dbReference type="NCBI Taxonomy" id="2880"/>
    <lineage>
        <taxon>Eukaryota</taxon>
        <taxon>Sar</taxon>
        <taxon>Stramenopiles</taxon>
        <taxon>Ochrophyta</taxon>
        <taxon>PX clade</taxon>
        <taxon>Phaeophyceae</taxon>
        <taxon>Ectocarpales</taxon>
        <taxon>Ectocarpaceae</taxon>
        <taxon>Ectocarpus</taxon>
    </lineage>
</organism>
<proteinExistence type="predicted"/>
<dbReference type="Proteomes" id="UP000002630">
    <property type="component" value="Linkage Group LG17"/>
</dbReference>
<accession>D7FVA3</accession>
<keyword evidence="2" id="KW-1185">Reference proteome</keyword>
<gene>
    <name evidence="1" type="ORF">Esi_0029_0051</name>
</gene>
<name>D7FVA3_ECTSI</name>
<evidence type="ECO:0000313" key="1">
    <source>
        <dbReference type="EMBL" id="CBJ26275.1"/>
    </source>
</evidence>
<dbReference type="EMBL" id="FN649742">
    <property type="protein sequence ID" value="CBJ26275.1"/>
    <property type="molecule type" value="Genomic_DNA"/>
</dbReference>
<dbReference type="EMBL" id="FN648475">
    <property type="protein sequence ID" value="CBJ26275.1"/>
    <property type="molecule type" value="Genomic_DNA"/>
</dbReference>
<dbReference type="eggNOG" id="ENOG502RXFR">
    <property type="taxonomic scope" value="Eukaryota"/>
</dbReference>
<dbReference type="InParanoid" id="D7FVA3"/>